<proteinExistence type="predicted"/>
<evidence type="ECO:0000313" key="10">
    <source>
        <dbReference type="Proteomes" id="UP000035721"/>
    </source>
</evidence>
<feature type="transmembrane region" description="Helical" evidence="8">
    <location>
        <begin position="341"/>
        <end position="363"/>
    </location>
</feature>
<dbReference type="GO" id="GO:0034204">
    <property type="term" value="P:lipid translocation"/>
    <property type="evidence" value="ECO:0007669"/>
    <property type="project" value="TreeGrafter"/>
</dbReference>
<dbReference type="GO" id="GO:0009252">
    <property type="term" value="P:peptidoglycan biosynthetic process"/>
    <property type="evidence" value="ECO:0007669"/>
    <property type="project" value="UniProtKB-KW"/>
</dbReference>
<keyword evidence="7 8" id="KW-0472">Membrane</keyword>
<evidence type="ECO:0000256" key="5">
    <source>
        <dbReference type="ARBA" id="ARBA00022984"/>
    </source>
</evidence>
<keyword evidence="2" id="KW-1003">Cell membrane</keyword>
<protein>
    <submittedName>
        <fullName evidence="9">Integral membrane protein MviN</fullName>
    </submittedName>
</protein>
<feature type="transmembrane region" description="Helical" evidence="8">
    <location>
        <begin position="254"/>
        <end position="276"/>
    </location>
</feature>
<dbReference type="GO" id="GO:0008360">
    <property type="term" value="P:regulation of cell shape"/>
    <property type="evidence" value="ECO:0007669"/>
    <property type="project" value="UniProtKB-KW"/>
</dbReference>
<feature type="transmembrane region" description="Helical" evidence="8">
    <location>
        <begin position="170"/>
        <end position="195"/>
    </location>
</feature>
<feature type="transmembrane region" description="Helical" evidence="8">
    <location>
        <begin position="507"/>
        <end position="528"/>
    </location>
</feature>
<dbReference type="PANTHER" id="PTHR47019:SF1">
    <property type="entry name" value="LIPID II FLIPPASE MURJ"/>
    <property type="match status" value="1"/>
</dbReference>
<accession>A0A077LWS1</accession>
<reference evidence="9 10" key="1">
    <citation type="journal article" date="2013" name="ISME J.">
        <title>A metabolic model for members of the genus Tetrasphaera involved in enhanced biological phosphorus removal.</title>
        <authorList>
            <person name="Kristiansen R."/>
            <person name="Nguyen H.T.T."/>
            <person name="Saunders A.M."/>
            <person name="Nielsen J.L."/>
            <person name="Wimmer R."/>
            <person name="Le V.Q."/>
            <person name="McIlroy S.J."/>
            <person name="Petrovski S."/>
            <person name="Seviour R.J."/>
            <person name="Calteau A."/>
            <person name="Nielsen K.L."/>
            <person name="Nielsen P.H."/>
        </authorList>
    </citation>
    <scope>NUCLEOTIDE SEQUENCE [LARGE SCALE GENOMIC DNA]</scope>
    <source>
        <strain evidence="9 10">T1-X7</strain>
    </source>
</reference>
<feature type="transmembrane region" description="Helical" evidence="8">
    <location>
        <begin position="378"/>
        <end position="399"/>
    </location>
</feature>
<dbReference type="AlphaFoldDB" id="A0A077LWS1"/>
<dbReference type="STRING" id="1194083.BN12_2800002"/>
<feature type="transmembrane region" description="Helical" evidence="8">
    <location>
        <begin position="65"/>
        <end position="87"/>
    </location>
</feature>
<comment type="caution">
    <text evidence="9">The sequence shown here is derived from an EMBL/GenBank/DDBJ whole genome shotgun (WGS) entry which is preliminary data.</text>
</comment>
<gene>
    <name evidence="9" type="ORF">BN12_2800002</name>
</gene>
<dbReference type="Proteomes" id="UP000035721">
    <property type="component" value="Unassembled WGS sequence"/>
</dbReference>
<feature type="transmembrane region" description="Helical" evidence="8">
    <location>
        <begin position="437"/>
        <end position="460"/>
    </location>
</feature>
<dbReference type="PRINTS" id="PR01806">
    <property type="entry name" value="VIRFACTRMVIN"/>
</dbReference>
<name>A0A077LWS1_9MICO</name>
<keyword evidence="6 8" id="KW-1133">Transmembrane helix</keyword>
<evidence type="ECO:0000256" key="2">
    <source>
        <dbReference type="ARBA" id="ARBA00022475"/>
    </source>
</evidence>
<dbReference type="GO" id="GO:0015648">
    <property type="term" value="F:lipid-linked peptidoglycan transporter activity"/>
    <property type="evidence" value="ECO:0007669"/>
    <property type="project" value="TreeGrafter"/>
</dbReference>
<feature type="transmembrane region" description="Helical" evidence="8">
    <location>
        <begin position="411"/>
        <end position="431"/>
    </location>
</feature>
<keyword evidence="3 8" id="KW-0812">Transmembrane</keyword>
<dbReference type="GO" id="GO:0005886">
    <property type="term" value="C:plasma membrane"/>
    <property type="evidence" value="ECO:0007669"/>
    <property type="project" value="UniProtKB-SubCell"/>
</dbReference>
<feature type="transmembrane region" description="Helical" evidence="8">
    <location>
        <begin position="480"/>
        <end position="501"/>
    </location>
</feature>
<keyword evidence="4" id="KW-0133">Cell shape</keyword>
<evidence type="ECO:0000256" key="6">
    <source>
        <dbReference type="ARBA" id="ARBA00022989"/>
    </source>
</evidence>
<evidence type="ECO:0000256" key="3">
    <source>
        <dbReference type="ARBA" id="ARBA00022692"/>
    </source>
</evidence>
<evidence type="ECO:0000256" key="7">
    <source>
        <dbReference type="ARBA" id="ARBA00023136"/>
    </source>
</evidence>
<evidence type="ECO:0000256" key="4">
    <source>
        <dbReference type="ARBA" id="ARBA00022960"/>
    </source>
</evidence>
<feature type="transmembrane region" description="Helical" evidence="8">
    <location>
        <begin position="137"/>
        <end position="158"/>
    </location>
</feature>
<dbReference type="RefSeq" id="WP_048555313.1">
    <property type="nucleotide sequence ID" value="NZ_HF570958.1"/>
</dbReference>
<sequence length="552" mass="58635">MSEPREGAEVASSNTGLARASALMAAGTLTSRVLGMVRGILLSAVLGLAITGSTFDVANTLPNNFYLLIAGGILNAVLVPQIAKAASHDDGGEDFVNRLLTLAIAFMAVATVLATAAAPLLVRIFASSSWGSDEMALAVTFAFICLPQIFFYGLYTLLGQVLNARGRFTAYMWAPVFANVVAIAGLVIFLARGLPRRAPAGDWSPEMLFLVAGMSTLGIVLQALVLIVPLRRIGFRYRPVWGFRGVGLGGASRVAMWTFAAIAVSQLGFIVTSQVLTHADAVAQREAVQGAGKVVYTNAFLLFMLPHSLVTVSLVTALFTRLSYAAHEGRRRDVLHDLGRGLRMPAVVLIPATFGGILLAPWITHSIYLGNTIPETDAIAHVLVAMLFGLVPFGWLYLVQRTFYAYEDAKTPFYLQVVVTVIATVVNLLSIALPPQWVGVGVGVGQTASNLVAAVLGFLLLRRRLGRLRLQAVVQQNVRLILASAVATAVSGALLLLMWKILGVGRVAVLLTLVVVGAVFVVVALAGAARLRVKEVHEVLGPLARRLGRGTA</sequence>
<dbReference type="EMBL" id="CAJB01000202">
    <property type="protein sequence ID" value="CCH78373.1"/>
    <property type="molecule type" value="Genomic_DNA"/>
</dbReference>
<dbReference type="InterPro" id="IPR004268">
    <property type="entry name" value="MurJ"/>
</dbReference>
<dbReference type="NCBIfam" id="TIGR01695">
    <property type="entry name" value="murJ_mviN"/>
    <property type="match status" value="1"/>
</dbReference>
<keyword evidence="10" id="KW-1185">Reference proteome</keyword>
<dbReference type="InterPro" id="IPR051050">
    <property type="entry name" value="Lipid_II_flippase_MurJ/MviN"/>
</dbReference>
<feature type="transmembrane region" description="Helical" evidence="8">
    <location>
        <begin position="33"/>
        <end position="53"/>
    </location>
</feature>
<feature type="transmembrane region" description="Helical" evidence="8">
    <location>
        <begin position="99"/>
        <end position="125"/>
    </location>
</feature>
<organism evidence="9 10">
    <name type="scientific">Nostocoides japonicum T1-X7</name>
    <dbReference type="NCBI Taxonomy" id="1194083"/>
    <lineage>
        <taxon>Bacteria</taxon>
        <taxon>Bacillati</taxon>
        <taxon>Actinomycetota</taxon>
        <taxon>Actinomycetes</taxon>
        <taxon>Micrococcales</taxon>
        <taxon>Intrasporangiaceae</taxon>
        <taxon>Nostocoides</taxon>
    </lineage>
</organism>
<keyword evidence="5" id="KW-0573">Peptidoglycan synthesis</keyword>
<feature type="transmembrane region" description="Helical" evidence="8">
    <location>
        <begin position="296"/>
        <end position="320"/>
    </location>
</feature>
<dbReference type="PANTHER" id="PTHR47019">
    <property type="entry name" value="LIPID II FLIPPASE MURJ"/>
    <property type="match status" value="1"/>
</dbReference>
<feature type="transmembrane region" description="Helical" evidence="8">
    <location>
        <begin position="207"/>
        <end position="228"/>
    </location>
</feature>
<evidence type="ECO:0000313" key="9">
    <source>
        <dbReference type="EMBL" id="CCH78373.1"/>
    </source>
</evidence>
<dbReference type="CDD" id="cd13123">
    <property type="entry name" value="MATE_MurJ_like"/>
    <property type="match status" value="1"/>
</dbReference>
<evidence type="ECO:0000256" key="1">
    <source>
        <dbReference type="ARBA" id="ARBA00004651"/>
    </source>
</evidence>
<comment type="subcellular location">
    <subcellularLocation>
        <location evidence="1">Cell membrane</location>
        <topology evidence="1">Multi-pass membrane protein</topology>
    </subcellularLocation>
</comment>
<dbReference type="OrthoDB" id="9786339at2"/>
<evidence type="ECO:0000256" key="8">
    <source>
        <dbReference type="SAM" id="Phobius"/>
    </source>
</evidence>
<dbReference type="Pfam" id="PF03023">
    <property type="entry name" value="MurJ"/>
    <property type="match status" value="1"/>
</dbReference>